<feature type="domain" description="ChsH2 C-terminal OB-fold" evidence="1">
    <location>
        <begin position="61"/>
        <end position="116"/>
    </location>
</feature>
<dbReference type="PANTHER" id="PTHR34075">
    <property type="entry name" value="BLR3430 PROTEIN"/>
    <property type="match status" value="1"/>
</dbReference>
<name>A0A2U9IJ82_9CREN</name>
<reference evidence="3 4" key="1">
    <citation type="submission" date="2018-05" db="EMBL/GenBank/DDBJ databases">
        <title>Complete Genome Sequences of Extremely Thermoacidophilic, Metal-Mobilizing Type-Strain Members of the Archaeal Family Sulfolobaceae: Acidianus brierleyi DSM-1651T, Acidianus sulfidivorans DSM-18786T, Metallosphaera hakonensis DSM-7519T, and Metallosphaera prunae DSM-10039T.</title>
        <authorList>
            <person name="Counts J.A."/>
            <person name="Kelly R.M."/>
        </authorList>
    </citation>
    <scope>NUCLEOTIDE SEQUENCE [LARGE SCALE GENOMIC DNA]</scope>
    <source>
        <strain evidence="3 4">DSM 1651</strain>
    </source>
</reference>
<evidence type="ECO:0000259" key="2">
    <source>
        <dbReference type="Pfam" id="PF12172"/>
    </source>
</evidence>
<keyword evidence="3" id="KW-0238">DNA-binding</keyword>
<dbReference type="Proteomes" id="UP000248044">
    <property type="component" value="Chromosome"/>
</dbReference>
<keyword evidence="4" id="KW-1185">Reference proteome</keyword>
<dbReference type="GeneID" id="36833569"/>
<dbReference type="Pfam" id="PF12172">
    <property type="entry name" value="zf-ChsH2"/>
    <property type="match status" value="1"/>
</dbReference>
<gene>
    <name evidence="3" type="ORF">DFR85_15395</name>
</gene>
<dbReference type="Gene3D" id="6.10.30.10">
    <property type="match status" value="1"/>
</dbReference>
<sequence length="127" mass="14202">MKIDAIPLNLNYKINYPDEFLNKLKEGEIVASKCNNCGAIYFPPQKDCYNCGKSEMSSIILPKEGEIMTFSKVVQKPQGFEKYPDYVIGIIKVGDVNLMAWIVGEPKVGKKVKITTDGIRVIGKVIE</sequence>
<dbReference type="OrthoDB" id="9573at2157"/>
<dbReference type="InterPro" id="IPR052513">
    <property type="entry name" value="Thioester_dehydratase-like"/>
</dbReference>
<evidence type="ECO:0000313" key="3">
    <source>
        <dbReference type="EMBL" id="AWR96080.1"/>
    </source>
</evidence>
<accession>A0A2U9IJ82</accession>
<dbReference type="PANTHER" id="PTHR34075:SF6">
    <property type="entry name" value="DNA-BINDING PROTEIN"/>
    <property type="match status" value="1"/>
</dbReference>
<dbReference type="SUPFAM" id="SSF50249">
    <property type="entry name" value="Nucleic acid-binding proteins"/>
    <property type="match status" value="1"/>
</dbReference>
<evidence type="ECO:0000259" key="1">
    <source>
        <dbReference type="Pfam" id="PF01796"/>
    </source>
</evidence>
<dbReference type="KEGG" id="abri:DFR85_15395"/>
<dbReference type="InterPro" id="IPR022002">
    <property type="entry name" value="ChsH2_Znr"/>
</dbReference>
<dbReference type="AlphaFoldDB" id="A0A2U9IJ82"/>
<evidence type="ECO:0000313" key="4">
    <source>
        <dbReference type="Proteomes" id="UP000248044"/>
    </source>
</evidence>
<dbReference type="EMBL" id="CP029289">
    <property type="protein sequence ID" value="AWR96080.1"/>
    <property type="molecule type" value="Genomic_DNA"/>
</dbReference>
<dbReference type="InterPro" id="IPR012340">
    <property type="entry name" value="NA-bd_OB-fold"/>
</dbReference>
<dbReference type="GO" id="GO:0003677">
    <property type="term" value="F:DNA binding"/>
    <property type="evidence" value="ECO:0007669"/>
    <property type="project" value="UniProtKB-KW"/>
</dbReference>
<proteinExistence type="predicted"/>
<protein>
    <submittedName>
        <fullName evidence="3">DNA-binding protein</fullName>
    </submittedName>
</protein>
<feature type="domain" description="ChsH2 rubredoxin-like zinc ribbon" evidence="2">
    <location>
        <begin position="23"/>
        <end position="56"/>
    </location>
</feature>
<organism evidence="3 4">
    <name type="scientific">Acidianus brierleyi</name>
    <dbReference type="NCBI Taxonomy" id="41673"/>
    <lineage>
        <taxon>Archaea</taxon>
        <taxon>Thermoproteota</taxon>
        <taxon>Thermoprotei</taxon>
        <taxon>Sulfolobales</taxon>
        <taxon>Sulfolobaceae</taxon>
        <taxon>Acidianus</taxon>
    </lineage>
</organism>
<dbReference type="InterPro" id="IPR002878">
    <property type="entry name" value="ChsH2_C"/>
</dbReference>
<dbReference type="RefSeq" id="WP_110271958.1">
    <property type="nucleotide sequence ID" value="NZ_CP029289.2"/>
</dbReference>
<dbReference type="Pfam" id="PF01796">
    <property type="entry name" value="OB_ChsH2_C"/>
    <property type="match status" value="1"/>
</dbReference>